<evidence type="ECO:0000313" key="2">
    <source>
        <dbReference type="EMBL" id="GMT09208.1"/>
    </source>
</evidence>
<name>A0AAV5USI5_9BILA</name>
<feature type="non-terminal residue" evidence="2">
    <location>
        <position position="1"/>
    </location>
</feature>
<feature type="compositionally biased region" description="Polar residues" evidence="1">
    <location>
        <begin position="922"/>
        <end position="958"/>
    </location>
</feature>
<feature type="region of interest" description="Disordered" evidence="1">
    <location>
        <begin position="201"/>
        <end position="254"/>
    </location>
</feature>
<comment type="caution">
    <text evidence="2">The sequence shown here is derived from an EMBL/GenBank/DDBJ whole genome shotgun (WGS) entry which is preliminary data.</text>
</comment>
<proteinExistence type="predicted"/>
<feature type="compositionally biased region" description="Low complexity" evidence="1">
    <location>
        <begin position="560"/>
        <end position="578"/>
    </location>
</feature>
<feature type="region of interest" description="Disordered" evidence="1">
    <location>
        <begin position="1240"/>
        <end position="1281"/>
    </location>
</feature>
<feature type="compositionally biased region" description="Polar residues" evidence="1">
    <location>
        <begin position="505"/>
        <end position="521"/>
    </location>
</feature>
<sequence>NLKMGFKRNSRGEDIYEPPETIDEILEREKLGYMEQDPLRDDELRDPHRMIKVELLGIIATYQEPVCCNRIFKDYFELNGFTLDPTKHGFKNFSSMMRTFTDKFNHHKDGERTLYTAKTTERSAHLQDLIRNQITPEQKRAREARRARSYSRPRRGGGTTYGAAFNYFAQKFVPVHDDDRTPEERAADNLASFGRSLAAAAARAAEREGETGLDWSGTRRSRAPAPDDEEEACTPDVDDRLSSRSKSVPPPRPAMFTLTKDANANEEDLAECTNPFRVQNNIRIRDIIVEHGESDDTGRKGLALCDLAKSFKNKYRQPLGGLPNLKIEVLHKRMSPVKTTEWEVEEMGGVVYVVVPAETVEWTQRVGPGTAVKPRAEWDEKPRLSASPQRESGEVLVVKTTVIAGEDGDPMVVDHPGPPLLEGAIDRATILSVRAYAKLPPELEKLAGRMTLLKWQEMPRSVSRSSSSASSICSRTSRLSGSSERSDPSKTTAEMWSTPAGQGYRPSSSAVPSFGTFKNSQPPTPAQPSLAASDDRDDSSEILQPSVSNLAGFLPQKSFGASQPTTTPSSSFPSSFGGAAAAPVSKNLLGGRPAPVFGTGSQAVSAARVNLPTFGTTSSSVPTSQSAFGAGGSRPSDNEKPAALSPTKPPVRKMVEVIEDESASMSDLLGETIQFIGKLRSGEKLFIQSIKGTPLEDVVAENHDFFDIDEVDDHIHLLHNDVDPRLLTVGGKQLGEVKKEEKKEEIKPLSERTTFSRPTPTFARPAEQENKMSFNRPIPTFGRPAEQENKPRETPVFGTSTRSMEKPMPIDETDSEPVVNSSVGSVARHIRDAPSFGTVNRPTPIVETPKVVEAPRPVSPVPEIAKPLAGMPSFGTRSGSVAPARTDNSNRSEMLRAAPTFGSRQEERPASVMSERIEENKGSSIASSRPASVMSNGVGESTISNAPSSIRSSVATLNQEDEETKKEAEERRRAEVSFMDAEREYPFPSHEGIRQLWKTSSFAFDASKKGEFHMAAILTSFHPNRLLLSYVDDKMKQIETLHDYMASLRPAYSDRLPLGDSVQLGQLAVAISTDVIVRVVVLKKIGKEYQCACLDINAIINATGADLFELDERFGVDKSPSITFVARLGGVRMLNAVCHKAIDFVAKNEENSEDMKRRQPVVFHGIDKDLDELCVDVLATVGGDYLWLGESLPTSFGAIRTDIRPSNPDVKTALAYAAKMDAEGYEVRKTEEEMRGMKIEEEKREESTTPTIDSVNFDNAMEKEEDRRRADSFSSTATSESTAIDMRAAGAVAADFVARPIKDESPEEFVVAAPPAVKPIINVESMESLISSLNDQEEYLEAESIKCMARALILMVNRRLASDGKRAAVIANSEALEEIESFN</sequence>
<keyword evidence="3" id="KW-1185">Reference proteome</keyword>
<dbReference type="Proteomes" id="UP001432322">
    <property type="component" value="Unassembled WGS sequence"/>
</dbReference>
<reference evidence="2" key="1">
    <citation type="submission" date="2023-10" db="EMBL/GenBank/DDBJ databases">
        <title>Genome assembly of Pristionchus species.</title>
        <authorList>
            <person name="Yoshida K."/>
            <person name="Sommer R.J."/>
        </authorList>
    </citation>
    <scope>NUCLEOTIDE SEQUENCE</scope>
    <source>
        <strain evidence="2">RS5133</strain>
    </source>
</reference>
<feature type="region of interest" description="Disordered" evidence="1">
    <location>
        <begin position="863"/>
        <end position="975"/>
    </location>
</feature>
<feature type="region of interest" description="Disordered" evidence="1">
    <location>
        <begin position="459"/>
        <end position="541"/>
    </location>
</feature>
<protein>
    <recommendedName>
        <fullName evidence="4">HTH OST-type domain-containing protein</fullName>
    </recommendedName>
</protein>
<dbReference type="Gene3D" id="3.30.420.610">
    <property type="entry name" value="LOTUS domain-like"/>
    <property type="match status" value="1"/>
</dbReference>
<feature type="compositionally biased region" description="Low complexity" evidence="1">
    <location>
        <begin position="1272"/>
        <end position="1281"/>
    </location>
</feature>
<evidence type="ECO:0000313" key="3">
    <source>
        <dbReference type="Proteomes" id="UP001432322"/>
    </source>
</evidence>
<accession>A0AAV5USI5</accession>
<organism evidence="2 3">
    <name type="scientific">Pristionchus fissidentatus</name>
    <dbReference type="NCBI Taxonomy" id="1538716"/>
    <lineage>
        <taxon>Eukaryota</taxon>
        <taxon>Metazoa</taxon>
        <taxon>Ecdysozoa</taxon>
        <taxon>Nematoda</taxon>
        <taxon>Chromadorea</taxon>
        <taxon>Rhabditida</taxon>
        <taxon>Rhabditina</taxon>
        <taxon>Diplogasteromorpha</taxon>
        <taxon>Diplogasteroidea</taxon>
        <taxon>Neodiplogasteridae</taxon>
        <taxon>Pristionchus</taxon>
    </lineage>
</organism>
<evidence type="ECO:0000256" key="1">
    <source>
        <dbReference type="SAM" id="MobiDB-lite"/>
    </source>
</evidence>
<feature type="compositionally biased region" description="Polar residues" evidence="1">
    <location>
        <begin position="1248"/>
        <end position="1257"/>
    </location>
</feature>
<feature type="compositionally biased region" description="Polar residues" evidence="1">
    <location>
        <begin position="614"/>
        <end position="627"/>
    </location>
</feature>
<feature type="region of interest" description="Disordered" evidence="1">
    <location>
        <begin position="738"/>
        <end position="819"/>
    </location>
</feature>
<feature type="compositionally biased region" description="Basic and acidic residues" evidence="1">
    <location>
        <begin position="963"/>
        <end position="975"/>
    </location>
</feature>
<evidence type="ECO:0008006" key="4">
    <source>
        <dbReference type="Google" id="ProtNLM"/>
    </source>
</evidence>
<feature type="compositionally biased region" description="Basic and acidic residues" evidence="1">
    <location>
        <begin position="738"/>
        <end position="750"/>
    </location>
</feature>
<feature type="region of interest" description="Disordered" evidence="1">
    <location>
        <begin position="554"/>
        <end position="578"/>
    </location>
</feature>
<feature type="region of interest" description="Disordered" evidence="1">
    <location>
        <begin position="138"/>
        <end position="158"/>
    </location>
</feature>
<feature type="compositionally biased region" description="Basic and acidic residues" evidence="1">
    <location>
        <begin position="1260"/>
        <end position="1271"/>
    </location>
</feature>
<gene>
    <name evidence="2" type="ORF">PFISCL1PPCAC_505</name>
</gene>
<feature type="compositionally biased region" description="Low complexity" evidence="1">
    <location>
        <begin position="460"/>
        <end position="483"/>
    </location>
</feature>
<dbReference type="EMBL" id="BTSY01000001">
    <property type="protein sequence ID" value="GMT09208.1"/>
    <property type="molecule type" value="Genomic_DNA"/>
</dbReference>
<dbReference type="InterPro" id="IPR041966">
    <property type="entry name" value="LOTUS-like"/>
</dbReference>
<feature type="compositionally biased region" description="Basic and acidic residues" evidence="1">
    <location>
        <begin position="904"/>
        <end position="921"/>
    </location>
</feature>
<feature type="region of interest" description="Disordered" evidence="1">
    <location>
        <begin position="614"/>
        <end position="647"/>
    </location>
</feature>